<feature type="signal peptide" evidence="3">
    <location>
        <begin position="1"/>
        <end position="22"/>
    </location>
</feature>
<comment type="similarity">
    <text evidence="1">Belongs to the metallo-beta-lactamase superfamily. Class-B beta-lactamase family.</text>
</comment>
<dbReference type="Gene3D" id="3.60.15.10">
    <property type="entry name" value="Ribonuclease Z/Hydroxyacylglutathione hydrolase-like"/>
    <property type="match status" value="1"/>
</dbReference>
<dbReference type="AlphaFoldDB" id="A0A370WU61"/>
<keyword evidence="2" id="KW-1133">Transmembrane helix</keyword>
<protein>
    <submittedName>
        <fullName evidence="5">MBL fold metallo-hydrolase</fullName>
    </submittedName>
</protein>
<sequence length="331" mass="36765">MKSLSTRFFLLITMLACMQANAVPAMGWADMSWNEGAADCATSTQPPLEVHRYDARTYILRENPCATFEAPFMYLLIGSKRALLIDTGDVADPKKVPLAQTVIHLLPTNGSSTLPLLVLHTHGHLDHRRGDGQFKSLPNVQVVPTDLAHVKAFFGFADWPNGIAHIELGDRTVDVLPTPGHYPSHISFYDRNTGLFFSGDFLMPGRLIIDNTAADLASAQRVADFVKNRPVSAVLGGHIELDAQGNTFDFGSTYHPNEHVLPLSKDDLLAFPARVAKFNGFYTQDGMFVMFNQFRVLGAELGIVVLVLAAIVAAIWCFWRRRKRRRNHEAH</sequence>
<keyword evidence="2" id="KW-0812">Transmembrane</keyword>
<gene>
    <name evidence="5" type="ORF">DWU98_17285</name>
</gene>
<keyword evidence="6" id="KW-1185">Reference proteome</keyword>
<dbReference type="OrthoDB" id="7253658at2"/>
<evidence type="ECO:0000256" key="3">
    <source>
        <dbReference type="SAM" id="SignalP"/>
    </source>
</evidence>
<feature type="chain" id="PRO_5016894795" evidence="3">
    <location>
        <begin position="23"/>
        <end position="331"/>
    </location>
</feature>
<evidence type="ECO:0000259" key="4">
    <source>
        <dbReference type="SMART" id="SM00849"/>
    </source>
</evidence>
<dbReference type="Pfam" id="PF00753">
    <property type="entry name" value="Lactamase_B"/>
    <property type="match status" value="1"/>
</dbReference>
<evidence type="ECO:0000256" key="1">
    <source>
        <dbReference type="ARBA" id="ARBA00005250"/>
    </source>
</evidence>
<feature type="transmembrane region" description="Helical" evidence="2">
    <location>
        <begin position="297"/>
        <end position="319"/>
    </location>
</feature>
<accession>A0A370WU61</accession>
<evidence type="ECO:0000256" key="2">
    <source>
        <dbReference type="SAM" id="Phobius"/>
    </source>
</evidence>
<dbReference type="EMBL" id="QRBE01000012">
    <property type="protein sequence ID" value="RDS79547.1"/>
    <property type="molecule type" value="Genomic_DNA"/>
</dbReference>
<keyword evidence="2" id="KW-0472">Membrane</keyword>
<dbReference type="PANTHER" id="PTHR42951">
    <property type="entry name" value="METALLO-BETA-LACTAMASE DOMAIN-CONTAINING"/>
    <property type="match status" value="1"/>
</dbReference>
<reference evidence="5 6" key="1">
    <citation type="submission" date="2018-07" db="EMBL/GenBank/DDBJ databases">
        <title>Dyella monticola sp. nov. and Dyella psychrodurans sp. nov. isolated from monsoon evergreen broad-leaved forest soil of Dinghu Mountain, China.</title>
        <authorList>
            <person name="Gao Z."/>
            <person name="Qiu L."/>
        </authorList>
    </citation>
    <scope>NUCLEOTIDE SEQUENCE [LARGE SCALE GENOMIC DNA]</scope>
    <source>
        <strain evidence="5 6">4G-K06</strain>
    </source>
</reference>
<evidence type="ECO:0000313" key="5">
    <source>
        <dbReference type="EMBL" id="RDS79547.1"/>
    </source>
</evidence>
<keyword evidence="5" id="KW-0378">Hydrolase</keyword>
<dbReference type="InterPro" id="IPR001279">
    <property type="entry name" value="Metallo-B-lactamas"/>
</dbReference>
<evidence type="ECO:0000313" key="6">
    <source>
        <dbReference type="Proteomes" id="UP000254258"/>
    </source>
</evidence>
<dbReference type="GO" id="GO:0016787">
    <property type="term" value="F:hydrolase activity"/>
    <property type="evidence" value="ECO:0007669"/>
    <property type="project" value="UniProtKB-KW"/>
</dbReference>
<keyword evidence="3" id="KW-0732">Signal</keyword>
<organism evidence="5 6">
    <name type="scientific">Dyella monticola</name>
    <dbReference type="NCBI Taxonomy" id="1927958"/>
    <lineage>
        <taxon>Bacteria</taxon>
        <taxon>Pseudomonadati</taxon>
        <taxon>Pseudomonadota</taxon>
        <taxon>Gammaproteobacteria</taxon>
        <taxon>Lysobacterales</taxon>
        <taxon>Rhodanobacteraceae</taxon>
        <taxon>Dyella</taxon>
    </lineage>
</organism>
<dbReference type="RefSeq" id="WP_115496824.1">
    <property type="nucleotide sequence ID" value="NZ_QRBE01000012.1"/>
</dbReference>
<dbReference type="SUPFAM" id="SSF56281">
    <property type="entry name" value="Metallo-hydrolase/oxidoreductase"/>
    <property type="match status" value="1"/>
</dbReference>
<dbReference type="PANTHER" id="PTHR42951:SF4">
    <property type="entry name" value="ACYL-COENZYME A THIOESTERASE MBLAC2"/>
    <property type="match status" value="1"/>
</dbReference>
<dbReference type="Proteomes" id="UP000254258">
    <property type="component" value="Unassembled WGS sequence"/>
</dbReference>
<proteinExistence type="inferred from homology"/>
<dbReference type="InterPro" id="IPR050855">
    <property type="entry name" value="NDM-1-like"/>
</dbReference>
<dbReference type="GO" id="GO:0017001">
    <property type="term" value="P:antibiotic catabolic process"/>
    <property type="evidence" value="ECO:0007669"/>
    <property type="project" value="UniProtKB-ARBA"/>
</dbReference>
<comment type="caution">
    <text evidence="5">The sequence shown here is derived from an EMBL/GenBank/DDBJ whole genome shotgun (WGS) entry which is preliminary data.</text>
</comment>
<dbReference type="SMART" id="SM00849">
    <property type="entry name" value="Lactamase_B"/>
    <property type="match status" value="1"/>
</dbReference>
<dbReference type="InterPro" id="IPR036866">
    <property type="entry name" value="RibonucZ/Hydroxyglut_hydro"/>
</dbReference>
<name>A0A370WU61_9GAMM</name>
<feature type="domain" description="Metallo-beta-lactamase" evidence="4">
    <location>
        <begin position="70"/>
        <end position="238"/>
    </location>
</feature>